<comment type="caution">
    <text evidence="1">The sequence shown here is derived from an EMBL/GenBank/DDBJ whole genome shotgun (WGS) entry which is preliminary data.</text>
</comment>
<dbReference type="InterPro" id="IPR001753">
    <property type="entry name" value="Enoyl-CoA_hydra/iso"/>
</dbReference>
<keyword evidence="1" id="KW-0413">Isomerase</keyword>
<name>A0A846X5V1_9NOCA</name>
<dbReference type="SUPFAM" id="SSF52096">
    <property type="entry name" value="ClpP/crotonase"/>
    <property type="match status" value="1"/>
</dbReference>
<dbReference type="AlphaFoldDB" id="A0A846X5V1"/>
<sequence length="267" mass="28619">MPVWTERREGAVAVLSYRNPPRNFLTFAALAELGEILRQISADDTISVVVLRSAVPGYFVAHADLEELARLAAGPVQEARSWYTTMRLVETMPQPVIAAINGQSWGGGVELALSCALRWASAAAHFALIETSLGIIPGAGGTQRLIRLLGRGDATELVLSGEVVDAERAREIGLVGRVFATENFDEAVLTAATAMARKPLTALAAAKRVLRDGAELSIADAFRLEGATFADLLATPESVALQEHARHIYANTADDEPVRFGTDRMVN</sequence>
<dbReference type="PANTHER" id="PTHR11941:SF54">
    <property type="entry name" value="ENOYL-COA HYDRATASE, MITOCHONDRIAL"/>
    <property type="match status" value="1"/>
</dbReference>
<evidence type="ECO:0000313" key="2">
    <source>
        <dbReference type="Proteomes" id="UP000565715"/>
    </source>
</evidence>
<dbReference type="Proteomes" id="UP000565715">
    <property type="component" value="Unassembled WGS sequence"/>
</dbReference>
<protein>
    <submittedName>
        <fullName evidence="1">Enoyl-CoA hydratase/isomerase family protein</fullName>
    </submittedName>
</protein>
<dbReference type="InterPro" id="IPR029045">
    <property type="entry name" value="ClpP/crotonase-like_dom_sf"/>
</dbReference>
<proteinExistence type="predicted"/>
<gene>
    <name evidence="1" type="ORF">HGA13_00120</name>
</gene>
<organism evidence="1 2">
    <name type="scientific">Nocardia speluncae</name>
    <dbReference type="NCBI Taxonomy" id="419477"/>
    <lineage>
        <taxon>Bacteria</taxon>
        <taxon>Bacillati</taxon>
        <taxon>Actinomycetota</taxon>
        <taxon>Actinomycetes</taxon>
        <taxon>Mycobacteriales</taxon>
        <taxon>Nocardiaceae</taxon>
        <taxon>Nocardia</taxon>
    </lineage>
</organism>
<reference evidence="1 2" key="1">
    <citation type="submission" date="2020-04" db="EMBL/GenBank/DDBJ databases">
        <title>MicrobeNet Type strains.</title>
        <authorList>
            <person name="Nicholson A.C."/>
        </authorList>
    </citation>
    <scope>NUCLEOTIDE SEQUENCE [LARGE SCALE GENOMIC DNA]</scope>
    <source>
        <strain evidence="1 2">DSM 45078</strain>
    </source>
</reference>
<dbReference type="PANTHER" id="PTHR11941">
    <property type="entry name" value="ENOYL-COA HYDRATASE-RELATED"/>
    <property type="match status" value="1"/>
</dbReference>
<accession>A0A846X5V1</accession>
<evidence type="ECO:0000313" key="1">
    <source>
        <dbReference type="EMBL" id="NKY31481.1"/>
    </source>
</evidence>
<keyword evidence="2" id="KW-1185">Reference proteome</keyword>
<dbReference type="GO" id="GO:0016853">
    <property type="term" value="F:isomerase activity"/>
    <property type="evidence" value="ECO:0007669"/>
    <property type="project" value="UniProtKB-KW"/>
</dbReference>
<dbReference type="Pfam" id="PF00378">
    <property type="entry name" value="ECH_1"/>
    <property type="match status" value="1"/>
</dbReference>
<dbReference type="CDD" id="cd06558">
    <property type="entry name" value="crotonase-like"/>
    <property type="match status" value="1"/>
</dbReference>
<dbReference type="Gene3D" id="3.90.226.10">
    <property type="entry name" value="2-enoyl-CoA Hydratase, Chain A, domain 1"/>
    <property type="match status" value="1"/>
</dbReference>
<dbReference type="GO" id="GO:0006635">
    <property type="term" value="P:fatty acid beta-oxidation"/>
    <property type="evidence" value="ECO:0007669"/>
    <property type="project" value="TreeGrafter"/>
</dbReference>
<dbReference type="RefSeq" id="WP_210746568.1">
    <property type="nucleotide sequence ID" value="NZ_JAAXOO010000001.1"/>
</dbReference>
<dbReference type="EMBL" id="JAAXOO010000001">
    <property type="protein sequence ID" value="NKY31481.1"/>
    <property type="molecule type" value="Genomic_DNA"/>
</dbReference>